<keyword evidence="3" id="KW-1133">Transmembrane helix</keyword>
<dbReference type="InParanoid" id="A0A665TGM8"/>
<organism evidence="5 6">
    <name type="scientific">Echeneis naucrates</name>
    <name type="common">Live sharksucker</name>
    <dbReference type="NCBI Taxonomy" id="173247"/>
    <lineage>
        <taxon>Eukaryota</taxon>
        <taxon>Metazoa</taxon>
        <taxon>Chordata</taxon>
        <taxon>Craniata</taxon>
        <taxon>Vertebrata</taxon>
        <taxon>Euteleostomi</taxon>
        <taxon>Actinopterygii</taxon>
        <taxon>Neopterygii</taxon>
        <taxon>Teleostei</taxon>
        <taxon>Neoteleostei</taxon>
        <taxon>Acanthomorphata</taxon>
        <taxon>Carangaria</taxon>
        <taxon>Carangiformes</taxon>
        <taxon>Echeneidae</taxon>
        <taxon>Echeneis</taxon>
    </lineage>
</organism>
<protein>
    <recommendedName>
        <fullName evidence="4">Ig-like domain-containing protein</fullName>
    </recommendedName>
</protein>
<dbReference type="InterPro" id="IPR003599">
    <property type="entry name" value="Ig_sub"/>
</dbReference>
<evidence type="ECO:0000256" key="3">
    <source>
        <dbReference type="SAM" id="Phobius"/>
    </source>
</evidence>
<dbReference type="PANTHER" id="PTHR11481:SF64">
    <property type="entry name" value="FC RECEPTOR-LIKE PROTEIN 4"/>
    <property type="match status" value="1"/>
</dbReference>
<dbReference type="InterPro" id="IPR050488">
    <property type="entry name" value="Ig_Fc_receptor"/>
</dbReference>
<dbReference type="GO" id="GO:0007166">
    <property type="term" value="P:cell surface receptor signaling pathway"/>
    <property type="evidence" value="ECO:0007669"/>
    <property type="project" value="TreeGrafter"/>
</dbReference>
<dbReference type="Gene3D" id="2.60.40.10">
    <property type="entry name" value="Immunoglobulins"/>
    <property type="match status" value="2"/>
</dbReference>
<keyword evidence="6" id="KW-1185">Reference proteome</keyword>
<reference evidence="5" key="1">
    <citation type="submission" date="2021-04" db="EMBL/GenBank/DDBJ databases">
        <authorList>
            <consortium name="Wellcome Sanger Institute Data Sharing"/>
        </authorList>
    </citation>
    <scope>NUCLEOTIDE SEQUENCE [LARGE SCALE GENOMIC DNA]</scope>
</reference>
<reference evidence="5" key="2">
    <citation type="submission" date="2025-08" db="UniProtKB">
        <authorList>
            <consortium name="Ensembl"/>
        </authorList>
    </citation>
    <scope>IDENTIFICATION</scope>
</reference>
<evidence type="ECO:0000259" key="4">
    <source>
        <dbReference type="PROSITE" id="PS50835"/>
    </source>
</evidence>
<reference evidence="5" key="3">
    <citation type="submission" date="2025-09" db="UniProtKB">
        <authorList>
            <consortium name="Ensembl"/>
        </authorList>
    </citation>
    <scope>IDENTIFICATION</scope>
</reference>
<keyword evidence="3" id="KW-0812">Transmembrane</keyword>
<dbReference type="InterPro" id="IPR013783">
    <property type="entry name" value="Ig-like_fold"/>
</dbReference>
<name>A0A665TGM8_ECHNA</name>
<evidence type="ECO:0000256" key="1">
    <source>
        <dbReference type="ARBA" id="ARBA00022729"/>
    </source>
</evidence>
<dbReference type="SMART" id="SM00409">
    <property type="entry name" value="IG"/>
    <property type="match status" value="2"/>
</dbReference>
<accession>A0A665TGM8</accession>
<dbReference type="GO" id="GO:0009897">
    <property type="term" value="C:external side of plasma membrane"/>
    <property type="evidence" value="ECO:0007669"/>
    <property type="project" value="TreeGrafter"/>
</dbReference>
<dbReference type="GO" id="GO:0006955">
    <property type="term" value="P:immune response"/>
    <property type="evidence" value="ECO:0007669"/>
    <property type="project" value="TreeGrafter"/>
</dbReference>
<dbReference type="SUPFAM" id="SSF48726">
    <property type="entry name" value="Immunoglobulin"/>
    <property type="match status" value="2"/>
</dbReference>
<dbReference type="AlphaFoldDB" id="A0A665TGM8"/>
<keyword evidence="2" id="KW-1015">Disulfide bond</keyword>
<evidence type="ECO:0000313" key="5">
    <source>
        <dbReference type="Ensembl" id="ENSENLP00000006073.1"/>
    </source>
</evidence>
<keyword evidence="3" id="KW-0472">Membrane</keyword>
<dbReference type="OMA" id="CSYKERY"/>
<dbReference type="GO" id="GO:0004888">
    <property type="term" value="F:transmembrane signaling receptor activity"/>
    <property type="evidence" value="ECO:0007669"/>
    <property type="project" value="TreeGrafter"/>
</dbReference>
<dbReference type="PROSITE" id="PS50835">
    <property type="entry name" value="IG_LIKE"/>
    <property type="match status" value="1"/>
</dbReference>
<dbReference type="InterPro" id="IPR036179">
    <property type="entry name" value="Ig-like_dom_sf"/>
</dbReference>
<evidence type="ECO:0000256" key="2">
    <source>
        <dbReference type="ARBA" id="ARBA00023157"/>
    </source>
</evidence>
<feature type="domain" description="Ig-like" evidence="4">
    <location>
        <begin position="88"/>
        <end position="158"/>
    </location>
</feature>
<evidence type="ECO:0000313" key="6">
    <source>
        <dbReference type="Proteomes" id="UP000472264"/>
    </source>
</evidence>
<proteinExistence type="predicted"/>
<dbReference type="Proteomes" id="UP000472264">
    <property type="component" value="Chromosome 18"/>
</dbReference>
<dbReference type="InterPro" id="IPR007110">
    <property type="entry name" value="Ig-like_dom"/>
</dbReference>
<feature type="transmembrane region" description="Helical" evidence="3">
    <location>
        <begin position="192"/>
        <end position="213"/>
    </location>
</feature>
<sequence>MSLSATLSINPDRSQFFRYETVTLSCAVPGSFSGWALKRNTSSKVFDLCQTGWGRLNGSSCVISGAFMSDSGTYWCESERGECSDAVTSVVILEAPALPVTVGEQIMLRCSYKERYNGKSTSDFTASFFRNDVFIGARSKGRMTILAVAESDEGRYKCEHPTKGASPPSLLSVRAQSTAVPTTPFVMSLPKMVTTVLLFVLYTAIMVLCVVIYRRRARGKTPTAFSLV</sequence>
<keyword evidence="1" id="KW-0732">Signal</keyword>
<dbReference type="Ensembl" id="ENSENLT00000006355.1">
    <property type="protein sequence ID" value="ENSENLP00000006073.1"/>
    <property type="gene ID" value="ENSENLG00000002923.1"/>
</dbReference>
<dbReference type="PANTHER" id="PTHR11481">
    <property type="entry name" value="IMMUNOGLOBULIN FC RECEPTOR"/>
    <property type="match status" value="1"/>
</dbReference>